<keyword evidence="2" id="KW-1133">Transmembrane helix</keyword>
<dbReference type="Pfam" id="PF07714">
    <property type="entry name" value="PK_Tyr_Ser-Thr"/>
    <property type="match status" value="1"/>
</dbReference>
<organism evidence="4 5">
    <name type="scientific">Lingula anatina</name>
    <name type="common">Brachiopod</name>
    <name type="synonym">Lingula unguis</name>
    <dbReference type="NCBI Taxonomy" id="7574"/>
    <lineage>
        <taxon>Eukaryota</taxon>
        <taxon>Metazoa</taxon>
        <taxon>Spiralia</taxon>
        <taxon>Lophotrochozoa</taxon>
        <taxon>Brachiopoda</taxon>
        <taxon>Linguliformea</taxon>
        <taxon>Lingulata</taxon>
        <taxon>Lingulida</taxon>
        <taxon>Linguloidea</taxon>
        <taxon>Lingulidae</taxon>
        <taxon>Lingula</taxon>
    </lineage>
</organism>
<dbReference type="OrthoDB" id="8927528at2759"/>
<comment type="similarity">
    <text evidence="1">Belongs to the protein kinase superfamily. TKL Ser/Thr protein kinase family. ROCO subfamily.</text>
</comment>
<dbReference type="GeneID" id="106156737"/>
<dbReference type="SUPFAM" id="SSF56112">
    <property type="entry name" value="Protein kinase-like (PK-like)"/>
    <property type="match status" value="1"/>
</dbReference>
<feature type="domain" description="Protein kinase" evidence="3">
    <location>
        <begin position="733"/>
        <end position="1031"/>
    </location>
</feature>
<dbReference type="Pfam" id="PF00350">
    <property type="entry name" value="Dynamin_N"/>
    <property type="match status" value="1"/>
</dbReference>
<dbReference type="RefSeq" id="XP_013387595.1">
    <property type="nucleotide sequence ID" value="XM_013532141.1"/>
</dbReference>
<dbReference type="RefSeq" id="XP_013387594.1">
    <property type="nucleotide sequence ID" value="XM_013532140.1"/>
</dbReference>
<dbReference type="InterPro" id="IPR011009">
    <property type="entry name" value="Kinase-like_dom_sf"/>
</dbReference>
<dbReference type="InterPro" id="IPR008271">
    <property type="entry name" value="Ser/Thr_kinase_AS"/>
</dbReference>
<dbReference type="InterPro" id="IPR045063">
    <property type="entry name" value="Dynamin_N"/>
</dbReference>
<evidence type="ECO:0000313" key="6">
    <source>
        <dbReference type="RefSeq" id="XP_013387595.1"/>
    </source>
</evidence>
<dbReference type="PANTHER" id="PTHR26392:SF92">
    <property type="entry name" value="PROTEIN KINASE DOMAIN-CONTAINING PROTEIN"/>
    <property type="match status" value="1"/>
</dbReference>
<dbReference type="InterPro" id="IPR027417">
    <property type="entry name" value="P-loop_NTPase"/>
</dbReference>
<evidence type="ECO:0000313" key="4">
    <source>
        <dbReference type="Proteomes" id="UP000085678"/>
    </source>
</evidence>
<dbReference type="PROSITE" id="PS50011">
    <property type="entry name" value="PROTEIN_KINASE_DOM"/>
    <property type="match status" value="1"/>
</dbReference>
<dbReference type="PANTHER" id="PTHR26392">
    <property type="entry name" value="MITOGEN-ACTIVATED PROTEIN KINASE KINASE KINASE 7-RELATED"/>
    <property type="match status" value="1"/>
</dbReference>
<dbReference type="Gene3D" id="3.40.50.300">
    <property type="entry name" value="P-loop containing nucleotide triphosphate hydrolases"/>
    <property type="match status" value="1"/>
</dbReference>
<evidence type="ECO:0000259" key="3">
    <source>
        <dbReference type="PROSITE" id="PS50011"/>
    </source>
</evidence>
<reference evidence="5 6" key="1">
    <citation type="submission" date="2025-04" db="UniProtKB">
        <authorList>
            <consortium name="RefSeq"/>
        </authorList>
    </citation>
    <scope>IDENTIFICATION</scope>
    <source>
        <tissue evidence="5 6">Gonads</tissue>
    </source>
</reference>
<dbReference type="KEGG" id="lak:106156737"/>
<dbReference type="GO" id="GO:0005524">
    <property type="term" value="F:ATP binding"/>
    <property type="evidence" value="ECO:0007669"/>
    <property type="project" value="InterPro"/>
</dbReference>
<dbReference type="InterPro" id="IPR000719">
    <property type="entry name" value="Prot_kinase_dom"/>
</dbReference>
<dbReference type="SUPFAM" id="SSF52540">
    <property type="entry name" value="P-loop containing nucleoside triphosphate hydrolases"/>
    <property type="match status" value="1"/>
</dbReference>
<dbReference type="Gene3D" id="1.10.510.10">
    <property type="entry name" value="Transferase(Phosphotransferase) domain 1"/>
    <property type="match status" value="1"/>
</dbReference>
<dbReference type="SMART" id="SM00220">
    <property type="entry name" value="S_TKc"/>
    <property type="match status" value="1"/>
</dbReference>
<dbReference type="PROSITE" id="PS00108">
    <property type="entry name" value="PROTEIN_KINASE_ST"/>
    <property type="match status" value="1"/>
</dbReference>
<feature type="transmembrane region" description="Helical" evidence="2">
    <location>
        <begin position="282"/>
        <end position="301"/>
    </location>
</feature>
<name>A0A1S3HRB8_LINAN</name>
<proteinExistence type="inferred from homology"/>
<dbReference type="Proteomes" id="UP000085678">
    <property type="component" value="Unplaced"/>
</dbReference>
<evidence type="ECO:0000313" key="5">
    <source>
        <dbReference type="RefSeq" id="XP_013387594.1"/>
    </source>
</evidence>
<dbReference type="InterPro" id="IPR001245">
    <property type="entry name" value="Ser-Thr/Tyr_kinase_cat_dom"/>
</dbReference>
<gene>
    <name evidence="5 6" type="primary">LOC106156737</name>
</gene>
<keyword evidence="4" id="KW-1185">Reference proteome</keyword>
<protein>
    <submittedName>
        <fullName evidence="5 6">Uncharacterized protein LOC106156737 isoform X1</fullName>
    </submittedName>
</protein>
<evidence type="ECO:0000256" key="2">
    <source>
        <dbReference type="SAM" id="Phobius"/>
    </source>
</evidence>
<keyword evidence="2" id="KW-0812">Transmembrane</keyword>
<dbReference type="GO" id="GO:0004672">
    <property type="term" value="F:protein kinase activity"/>
    <property type="evidence" value="ECO:0007669"/>
    <property type="project" value="InterPro"/>
</dbReference>
<keyword evidence="2" id="KW-0472">Membrane</keyword>
<dbReference type="AlphaFoldDB" id="A0A1S3HRB8"/>
<evidence type="ECO:0000256" key="1">
    <source>
        <dbReference type="ARBA" id="ARBA00008171"/>
    </source>
</evidence>
<sequence length="1040" mass="119565">MSHAAAMELSLVVAFVVVVLFWSLYLLYSKLSRTWERLCSQFDDAYRMGLQSSTKQKPPGPISAPNNYLQRTLNDQRHVVHSCRNFYVEADRMFQTFQESTRYNLNCLRTKYRRRIRTMMRDLRQGEFKILVAGELSAGKSSFLNALMGEDILPEAYQKSTRMFCEISHHPIEKTAFILRPGGGQAVTLDLSKEEDRSAFQDYVQGIKINNEPPFMPFEKAKIKYPLPILMGKTRENQPQHDEATDENDENGKGELVAVAFVDSPGFQVAEDVKTFHRLAEYTLGCFAFIYVVNMAIPHGVAKKGLAKLMRKVSGMGVHNRARLFNPKSAIFICNKWDVVPEAEEDTVSKDTFERLQDSWPGLQASRVFHVSMKQVKEAHGRGEQHEIFMDVVKSIADLLPNAVLFQIEHYCQWLKHVLDDGIYVCSVGINMKRLYNEPDVRSRRIHEISKSFQNLQEEVNKSQKIKEGALKQLQSILVAEFRGALEADTEEAHALNVWSEAACPLPPGPGRTWDTVKQEINAKLQIRLLEYLHPANNERYCEKIENLKEDFHQSLKQESVRFVDKLQKIESYLLNDPCPKRTMFVDPSDIADLFEESIPETPFTPSLQSLSLHQPQPDPNMQEYMAKCLDNYVERVKTNQSTLLDRLSRHVLQGCRKEINITYQPILQWIDGNLEILRRLKQDETFTESTAKLQEERTRLESLSRQIQTFYIGQVWQHEFQATDIADWPNLLYTTNPVSDGGYRKVYRADILQPDNTTYPVVIKVVKEALGVDGRLPNDLDIYEECERMRQLTRAGCPNFVQYYGSAKYITGDLYYLILVMEWCNQGSLRDVITNDSNLLPGTMQGVGNEERLAGIRYAADYAIQAATAIRYLHDVGLAHRDIKAENFLITETNNRKVVKICDVGEAKRETVLRTGKTGTVLYWAPELWSGGSGCVRYDKSCDIYSFGLLLWELWYGRRVYYTGGGDTFNEERFRVAVVERGWRPDCNGHLRPVAKWLSLMRRCWDAKSDNRPRAKDIVKDVAAVNNLALHDIEMEYTQ</sequence>
<dbReference type="STRING" id="7574.A0A1S3HRB8"/>
<accession>A0A1S3HRB8</accession>
<feature type="transmembrane region" description="Helical" evidence="2">
    <location>
        <begin position="6"/>
        <end position="28"/>
    </location>
</feature>